<evidence type="ECO:0000313" key="1">
    <source>
        <dbReference type="EMBL" id="NKE48581.1"/>
    </source>
</evidence>
<dbReference type="Proteomes" id="UP000765160">
    <property type="component" value="Unassembled WGS sequence"/>
</dbReference>
<organism evidence="1 2">
    <name type="scientific">Falsiroseomonas frigidaquae</name>
    <dbReference type="NCBI Taxonomy" id="487318"/>
    <lineage>
        <taxon>Bacteria</taxon>
        <taxon>Pseudomonadati</taxon>
        <taxon>Pseudomonadota</taxon>
        <taxon>Alphaproteobacteria</taxon>
        <taxon>Acetobacterales</taxon>
        <taxon>Roseomonadaceae</taxon>
        <taxon>Falsiroseomonas</taxon>
    </lineage>
</organism>
<evidence type="ECO:0000313" key="2">
    <source>
        <dbReference type="Proteomes" id="UP000765160"/>
    </source>
</evidence>
<reference evidence="1 2" key="1">
    <citation type="submission" date="2020-03" db="EMBL/GenBank/DDBJ databases">
        <title>Roseomonas selenitidurans sp. nov. isolated from soil.</title>
        <authorList>
            <person name="Liu H."/>
        </authorList>
    </citation>
    <scope>NUCLEOTIDE SEQUENCE [LARGE SCALE GENOMIC DNA]</scope>
    <source>
        <strain evidence="1 2">JCM 15073</strain>
    </source>
</reference>
<keyword evidence="2" id="KW-1185">Reference proteome</keyword>
<protein>
    <submittedName>
        <fullName evidence="1">Thymidylate synthase</fullName>
    </submittedName>
</protein>
<dbReference type="Gene3D" id="3.30.572.10">
    <property type="entry name" value="Thymidylate synthase/dCMP hydroxymethylase domain"/>
    <property type="match status" value="1"/>
</dbReference>
<sequence>MSKTDGKSVRIVADNLSLGWAEVMLELTRPGITRITPLTLVIRGFDAAGVAAEVPQIRTAVDAFLKAQEKRDTENVAWTIFPQRYWDISGGDREAFFELFIESFERVQEFNPRNNRRGSYFQRLVDLNGNGKGPNQLKWMLDDYEAHPRARRTSKFQATTFDPARDHSSASLLEFPCLQQVSFTFDGSALHLNAFYATQQIARKAYGNYLGLARLGAFMANQMKLRFEQLNVFVGMAQMDVTKSHPDVLELMTVVKQHVDGARTVPVDA</sequence>
<dbReference type="RefSeq" id="WP_168055093.1">
    <property type="nucleotide sequence ID" value="NZ_JAATJR010000010.1"/>
</dbReference>
<proteinExistence type="predicted"/>
<dbReference type="InterPro" id="IPR036926">
    <property type="entry name" value="Thymidate_synth/dCMP_Mease_sf"/>
</dbReference>
<dbReference type="EMBL" id="JAAVTX010000010">
    <property type="protein sequence ID" value="NKE48581.1"/>
    <property type="molecule type" value="Genomic_DNA"/>
</dbReference>
<comment type="caution">
    <text evidence="1">The sequence shown here is derived from an EMBL/GenBank/DDBJ whole genome shotgun (WGS) entry which is preliminary data.</text>
</comment>
<accession>A0ABX1F859</accession>
<gene>
    <name evidence="1" type="ORF">HB662_27685</name>
</gene>
<name>A0ABX1F859_9PROT</name>
<dbReference type="SUPFAM" id="SSF55831">
    <property type="entry name" value="Thymidylate synthase/dCMP hydroxymethylase"/>
    <property type="match status" value="1"/>
</dbReference>